<evidence type="ECO:0000256" key="2">
    <source>
        <dbReference type="ARBA" id="ARBA00006735"/>
    </source>
</evidence>
<dbReference type="PANTHER" id="PTHR11576">
    <property type="entry name" value="ZONA PELLUCIDA SPERM-BINDING PROTEIN 3"/>
    <property type="match status" value="1"/>
</dbReference>
<protein>
    <recommendedName>
        <fullName evidence="3 14">Zona pellucida sperm-binding protein 3</fullName>
    </recommendedName>
</protein>
<comment type="similarity">
    <text evidence="2 14">Belongs to the ZP domain family. ZPC subfamily.</text>
</comment>
<feature type="compositionally biased region" description="Polar residues" evidence="15">
    <location>
        <begin position="338"/>
        <end position="350"/>
    </location>
</feature>
<sequence length="550" mass="60496">MLGAVLWVLCVQFGGILMNTTHAGDAEDHHVFNSQEDEHVSVTEHLKAPRSPELPLRTVSVTCSPSAMEVHIKADLFDLGGPVNPEHVTLGECCGVTKSSPEEFTIHTALTDCGTHYRLTGNTLIYTNTLVYAPVPSIHGVMRQEKMSVPVECVYRRRFGVDSVPVVPTWLPHLSAHSDGHTLHFTLYLMTTDWQAVRGGVYFLGDVINMEASVSSLPLELRVFVQDCVAMTTRDANSVPRYKFIQNGCFTDGQQASSTSRFLPRTQSDKLHLQLHTFIFRQVHSAQVFISCNLKADLQSSSSSRACSYIQGSWRSADGDHSVCESCQTSDQFRQKQNVADRQNNTQVGSVQMEPGEPELRTSGSMWKNPEHTDAHSVQALQQEVRVGPLSLSSRRDVSPPVVLEGVHISHIPSVKTKWLMAHTLQGNVSTWGSENELAITEENVMWESGVSADREMGVPLLTPTSELHLTTTPPMFTTAEMVSTVFETKSTAAETPGGDVSHSEPSADEVPDDTESQSTELNTTQWGGTRGRIWDTPSPDNASLDETPL</sequence>
<feature type="compositionally biased region" description="Polar residues" evidence="15">
    <location>
        <begin position="517"/>
        <end position="528"/>
    </location>
</feature>
<dbReference type="InterPro" id="IPR055355">
    <property type="entry name" value="ZP-C"/>
</dbReference>
<dbReference type="FunFam" id="2.60.40.3210:FF:000001">
    <property type="entry name" value="Zona pellucida sperm-binding protein 3"/>
    <property type="match status" value="1"/>
</dbReference>
<evidence type="ECO:0000256" key="7">
    <source>
        <dbReference type="ARBA" id="ARBA00022685"/>
    </source>
</evidence>
<reference evidence="17 18" key="1">
    <citation type="submission" date="2020-02" db="EMBL/GenBank/DDBJ databases">
        <title>A chromosome-scale genome assembly of the black bullhead catfish (Ameiurus melas).</title>
        <authorList>
            <person name="Wen M."/>
            <person name="Zham M."/>
            <person name="Cabau C."/>
            <person name="Klopp C."/>
            <person name="Donnadieu C."/>
            <person name="Roques C."/>
            <person name="Bouchez O."/>
            <person name="Lampietro C."/>
            <person name="Jouanno E."/>
            <person name="Herpin A."/>
            <person name="Louis A."/>
            <person name="Berthelot C."/>
            <person name="Parey E."/>
            <person name="Roest-Crollius H."/>
            <person name="Braasch I."/>
            <person name="Postlethwait J."/>
            <person name="Robinson-Rechavi M."/>
            <person name="Echchiki A."/>
            <person name="Begum T."/>
            <person name="Montfort J."/>
            <person name="Schartl M."/>
            <person name="Bobe J."/>
            <person name="Guiguen Y."/>
        </authorList>
    </citation>
    <scope>NUCLEOTIDE SEQUENCE [LARGE SCALE GENOMIC DNA]</scope>
    <source>
        <strain evidence="17">M_S1</strain>
        <tissue evidence="17">Blood</tissue>
    </source>
</reference>
<evidence type="ECO:0000256" key="9">
    <source>
        <dbReference type="ARBA" id="ARBA00022729"/>
    </source>
</evidence>
<keyword evidence="10" id="KW-1133">Transmembrane helix</keyword>
<dbReference type="PANTHER" id="PTHR11576:SF2">
    <property type="entry name" value="ZONA PELLUCIDA SPERM-BINDING PROTEIN 3"/>
    <property type="match status" value="1"/>
</dbReference>
<feature type="region of interest" description="Disordered" evidence="15">
    <location>
        <begin position="492"/>
        <end position="550"/>
    </location>
</feature>
<dbReference type="Pfam" id="PF23344">
    <property type="entry name" value="ZP-N"/>
    <property type="match status" value="1"/>
</dbReference>
<evidence type="ECO:0000256" key="3">
    <source>
        <dbReference type="ARBA" id="ARBA00017980"/>
    </source>
</evidence>
<feature type="signal peptide" evidence="14">
    <location>
        <begin position="1"/>
        <end position="23"/>
    </location>
</feature>
<dbReference type="GO" id="GO:0005886">
    <property type="term" value="C:plasma membrane"/>
    <property type="evidence" value="ECO:0007669"/>
    <property type="project" value="UniProtKB-SubCell"/>
</dbReference>
<keyword evidence="9 14" id="KW-0732">Signal</keyword>
<keyword evidence="7 14" id="KW-0165">Cleavage on pair of basic residues</keyword>
<dbReference type="InterPro" id="IPR048290">
    <property type="entry name" value="ZP_chr"/>
</dbReference>
<keyword evidence="5 14" id="KW-0964">Secreted</keyword>
<comment type="caution">
    <text evidence="17">The sequence shown here is derived from an EMBL/GenBank/DDBJ whole genome shotgun (WGS) entry which is preliminary data.</text>
</comment>
<dbReference type="GO" id="GO:0035803">
    <property type="term" value="P:egg coat formation"/>
    <property type="evidence" value="ECO:0007669"/>
    <property type="project" value="UniProtKB-UniRule"/>
</dbReference>
<keyword evidence="4 14" id="KW-1003">Cell membrane</keyword>
<gene>
    <name evidence="17" type="ORF">AMELA_G00251130</name>
</gene>
<dbReference type="Gene3D" id="2.60.40.3210">
    <property type="entry name" value="Zona pellucida, ZP-N domain"/>
    <property type="match status" value="1"/>
</dbReference>
<dbReference type="GO" id="GO:0035804">
    <property type="term" value="F:structural constituent of egg coat"/>
    <property type="evidence" value="ECO:0007669"/>
    <property type="project" value="UniProtKB-UniRule"/>
</dbReference>
<evidence type="ECO:0000313" key="18">
    <source>
        <dbReference type="Proteomes" id="UP000593565"/>
    </source>
</evidence>
<organism evidence="17 18">
    <name type="scientific">Ameiurus melas</name>
    <name type="common">Black bullhead</name>
    <name type="synonym">Silurus melas</name>
    <dbReference type="NCBI Taxonomy" id="219545"/>
    <lineage>
        <taxon>Eukaryota</taxon>
        <taxon>Metazoa</taxon>
        <taxon>Chordata</taxon>
        <taxon>Craniata</taxon>
        <taxon>Vertebrata</taxon>
        <taxon>Euteleostomi</taxon>
        <taxon>Actinopterygii</taxon>
        <taxon>Neopterygii</taxon>
        <taxon>Teleostei</taxon>
        <taxon>Ostariophysi</taxon>
        <taxon>Siluriformes</taxon>
        <taxon>Ictaluridae</taxon>
        <taxon>Ameiurus</taxon>
    </lineage>
</organism>
<dbReference type="PRINTS" id="PR00023">
    <property type="entry name" value="ZPELLUCIDA"/>
</dbReference>
<evidence type="ECO:0000256" key="10">
    <source>
        <dbReference type="ARBA" id="ARBA00022989"/>
    </source>
</evidence>
<dbReference type="GO" id="GO:0035805">
    <property type="term" value="C:egg coat"/>
    <property type="evidence" value="ECO:0007669"/>
    <property type="project" value="UniProtKB-SubCell"/>
</dbReference>
<evidence type="ECO:0000256" key="8">
    <source>
        <dbReference type="ARBA" id="ARBA00022692"/>
    </source>
</evidence>
<evidence type="ECO:0000256" key="13">
    <source>
        <dbReference type="ARBA" id="ARBA00023180"/>
    </source>
</evidence>
<keyword evidence="13" id="KW-0325">Glycoprotein</keyword>
<dbReference type="Gene3D" id="2.60.40.4100">
    <property type="entry name" value="Zona pellucida, ZP-C domain"/>
    <property type="match status" value="1"/>
</dbReference>
<dbReference type="InterPro" id="IPR042235">
    <property type="entry name" value="ZP-C_dom"/>
</dbReference>
<evidence type="ECO:0000256" key="6">
    <source>
        <dbReference type="ARBA" id="ARBA00022530"/>
    </source>
</evidence>
<evidence type="ECO:0000256" key="4">
    <source>
        <dbReference type="ARBA" id="ARBA00022475"/>
    </source>
</evidence>
<feature type="compositionally biased region" description="Acidic residues" evidence="15">
    <location>
        <begin position="507"/>
        <end position="516"/>
    </location>
</feature>
<dbReference type="PROSITE" id="PS51034">
    <property type="entry name" value="ZP_2"/>
    <property type="match status" value="1"/>
</dbReference>
<evidence type="ECO:0000256" key="11">
    <source>
        <dbReference type="ARBA" id="ARBA00023136"/>
    </source>
</evidence>
<keyword evidence="18" id="KW-1185">Reference proteome</keyword>
<dbReference type="InterPro" id="IPR001507">
    <property type="entry name" value="ZP_dom"/>
</dbReference>
<keyword evidence="8" id="KW-0812">Transmembrane</keyword>
<dbReference type="Pfam" id="PF00100">
    <property type="entry name" value="Zona_pellucida"/>
    <property type="match status" value="1"/>
</dbReference>
<comment type="PTM">
    <text evidence="14">Proteolytically cleaved before the transmembrane segment to yield the secreted ectodomain incorporated in the zona pellucida.</text>
</comment>
<dbReference type="Proteomes" id="UP000593565">
    <property type="component" value="Unassembled WGS sequence"/>
</dbReference>
<dbReference type="GO" id="GO:0007339">
    <property type="term" value="P:binding of sperm to zona pellucida"/>
    <property type="evidence" value="ECO:0007669"/>
    <property type="project" value="UniProtKB-UniRule"/>
</dbReference>
<evidence type="ECO:0000313" key="17">
    <source>
        <dbReference type="EMBL" id="KAF4072746.1"/>
    </source>
</evidence>
<evidence type="ECO:0000256" key="12">
    <source>
        <dbReference type="ARBA" id="ARBA00023157"/>
    </source>
</evidence>
<feature type="domain" description="ZP" evidence="16">
    <location>
        <begin position="62"/>
        <end position="314"/>
    </location>
</feature>
<keyword evidence="6 14" id="KW-0272">Extracellular matrix</keyword>
<dbReference type="AlphaFoldDB" id="A0A7J5ZQJ1"/>
<dbReference type="EMBL" id="JAAGNN010000024">
    <property type="protein sequence ID" value="KAF4072746.1"/>
    <property type="molecule type" value="Genomic_DNA"/>
</dbReference>
<feature type="region of interest" description="Disordered" evidence="15">
    <location>
        <begin position="338"/>
        <end position="360"/>
    </location>
</feature>
<evidence type="ECO:0000256" key="1">
    <source>
        <dbReference type="ARBA" id="ARBA00004498"/>
    </source>
</evidence>
<evidence type="ECO:0000256" key="15">
    <source>
        <dbReference type="SAM" id="MobiDB-lite"/>
    </source>
</evidence>
<feature type="chain" id="PRO_5041481638" description="Zona pellucida sperm-binding protein 3" evidence="14">
    <location>
        <begin position="24"/>
        <end position="550"/>
    </location>
</feature>
<dbReference type="GO" id="GO:0032190">
    <property type="term" value="F:acrosin binding"/>
    <property type="evidence" value="ECO:0007669"/>
    <property type="project" value="TreeGrafter"/>
</dbReference>
<evidence type="ECO:0000256" key="5">
    <source>
        <dbReference type="ARBA" id="ARBA00022525"/>
    </source>
</evidence>
<name>A0A7J5ZQJ1_AMEME</name>
<accession>A0A7J5ZQJ1</accession>
<comment type="function">
    <text evidence="14">Component of the zona pellucida, an extracellular matrix surrounding oocytes which mediates sperm binding, induction of the acrosome reaction and prevents post-fertilization polyspermy. The zona pellucida is composed of 3 to 4 glycoproteins, ZP1, ZP2, ZP3, and ZP4. ZP3 is essential for sperm binding and zona matrix formation.</text>
</comment>
<proteinExistence type="inferred from homology"/>
<evidence type="ECO:0000259" key="16">
    <source>
        <dbReference type="PROSITE" id="PS51034"/>
    </source>
</evidence>
<dbReference type="InterPro" id="IPR055356">
    <property type="entry name" value="ZP-N"/>
</dbReference>
<keyword evidence="11" id="KW-0472">Membrane</keyword>
<comment type="domain">
    <text evidence="14">The ZP domain is involved in the polymerization of the ZP proteins to form the zona pellucida.</text>
</comment>
<comment type="subcellular location">
    <subcellularLocation>
        <location evidence="1">Secreted</location>
        <location evidence="1">Extracellular space</location>
        <location evidence="1">Extracellular matrix</location>
    </subcellularLocation>
    <subcellularLocation>
        <location evidence="14">Zona pellucida</location>
    </subcellularLocation>
    <subcellularLocation>
        <location evidence="14">Cell membrane</location>
        <topology evidence="14">Single-pass type I membrane protein</topology>
    </subcellularLocation>
</comment>
<dbReference type="FunFam" id="2.60.40.4100:FF:000002">
    <property type="entry name" value="Zona pellucida sperm-binding protein 3"/>
    <property type="match status" value="1"/>
</dbReference>
<keyword evidence="12 14" id="KW-1015">Disulfide bond</keyword>
<evidence type="ECO:0000256" key="14">
    <source>
        <dbReference type="RuleBase" id="RU367066"/>
    </source>
</evidence>
<dbReference type="GO" id="GO:2000344">
    <property type="term" value="P:positive regulation of acrosome reaction"/>
    <property type="evidence" value="ECO:0007669"/>
    <property type="project" value="UniProtKB-UniRule"/>
</dbReference>
<dbReference type="SMART" id="SM00241">
    <property type="entry name" value="ZP"/>
    <property type="match status" value="1"/>
</dbReference>